<evidence type="ECO:0000313" key="3">
    <source>
        <dbReference type="Proteomes" id="UP001152484"/>
    </source>
</evidence>
<dbReference type="OrthoDB" id="329139at2759"/>
<dbReference type="EMBL" id="CAMAPE010000038">
    <property type="protein sequence ID" value="CAH9100200.1"/>
    <property type="molecule type" value="Genomic_DNA"/>
</dbReference>
<feature type="region of interest" description="Disordered" evidence="1">
    <location>
        <begin position="88"/>
        <end position="109"/>
    </location>
</feature>
<evidence type="ECO:0000256" key="1">
    <source>
        <dbReference type="SAM" id="MobiDB-lite"/>
    </source>
</evidence>
<reference evidence="2" key="1">
    <citation type="submission" date="2022-07" db="EMBL/GenBank/DDBJ databases">
        <authorList>
            <person name="Macas J."/>
            <person name="Novak P."/>
            <person name="Neumann P."/>
        </authorList>
    </citation>
    <scope>NUCLEOTIDE SEQUENCE</scope>
</reference>
<feature type="region of interest" description="Disordered" evidence="1">
    <location>
        <begin position="1"/>
        <end position="22"/>
    </location>
</feature>
<dbReference type="AlphaFoldDB" id="A0A9P0ZIC0"/>
<name>A0A9P0ZIC0_CUSEU</name>
<keyword evidence="3" id="KW-1185">Reference proteome</keyword>
<comment type="caution">
    <text evidence="2">The sequence shown here is derived from an EMBL/GenBank/DDBJ whole genome shotgun (WGS) entry which is preliminary data.</text>
</comment>
<proteinExistence type="predicted"/>
<gene>
    <name evidence="2" type="ORF">CEURO_LOCUS14812</name>
</gene>
<protein>
    <submittedName>
        <fullName evidence="2">Uncharacterized protein</fullName>
    </submittedName>
</protein>
<organism evidence="2 3">
    <name type="scientific">Cuscuta europaea</name>
    <name type="common">European dodder</name>
    <dbReference type="NCBI Taxonomy" id="41803"/>
    <lineage>
        <taxon>Eukaryota</taxon>
        <taxon>Viridiplantae</taxon>
        <taxon>Streptophyta</taxon>
        <taxon>Embryophyta</taxon>
        <taxon>Tracheophyta</taxon>
        <taxon>Spermatophyta</taxon>
        <taxon>Magnoliopsida</taxon>
        <taxon>eudicotyledons</taxon>
        <taxon>Gunneridae</taxon>
        <taxon>Pentapetalae</taxon>
        <taxon>asterids</taxon>
        <taxon>lamiids</taxon>
        <taxon>Solanales</taxon>
        <taxon>Convolvulaceae</taxon>
        <taxon>Cuscuteae</taxon>
        <taxon>Cuscuta</taxon>
        <taxon>Cuscuta subgen. Cuscuta</taxon>
    </lineage>
</organism>
<sequence length="109" mass="12296">MTSHISGGHPTKLGCQKSGYAAHNGRGQAWADWRPKSLNDMDPSPNMIVRKCQYGILNHPPHPICCDSIHQGRREEALQIHISIVEGSSIKQEAKSRRKSCKNREKPWE</sequence>
<accession>A0A9P0ZIC0</accession>
<evidence type="ECO:0000313" key="2">
    <source>
        <dbReference type="EMBL" id="CAH9100200.1"/>
    </source>
</evidence>
<dbReference type="Proteomes" id="UP001152484">
    <property type="component" value="Unassembled WGS sequence"/>
</dbReference>